<feature type="transmembrane region" description="Helical" evidence="6">
    <location>
        <begin position="101"/>
        <end position="126"/>
    </location>
</feature>
<evidence type="ECO:0000256" key="3">
    <source>
        <dbReference type="ARBA" id="ARBA00022989"/>
    </source>
</evidence>
<evidence type="ECO:0000256" key="6">
    <source>
        <dbReference type="SAM" id="Phobius"/>
    </source>
</evidence>
<keyword evidence="8" id="KW-1185">Reference proteome</keyword>
<dbReference type="GO" id="GO:0009403">
    <property type="term" value="P:toxin biosynthetic process"/>
    <property type="evidence" value="ECO:0007669"/>
    <property type="project" value="InterPro"/>
</dbReference>
<dbReference type="PANTHER" id="PTHR36926:SF1">
    <property type="entry name" value="COLICIN V PRODUCTION PROTEIN"/>
    <property type="match status" value="1"/>
</dbReference>
<dbReference type="AlphaFoldDB" id="A0A967ED57"/>
<feature type="compositionally biased region" description="Basic and acidic residues" evidence="5">
    <location>
        <begin position="203"/>
        <end position="213"/>
    </location>
</feature>
<protein>
    <submittedName>
        <fullName evidence="7">CvpA family protein</fullName>
    </submittedName>
</protein>
<feature type="transmembrane region" description="Helical" evidence="6">
    <location>
        <begin position="63"/>
        <end position="81"/>
    </location>
</feature>
<gene>
    <name evidence="7" type="ORF">GOB87_06690</name>
</gene>
<dbReference type="EMBL" id="WOTH01000010">
    <property type="protein sequence ID" value="NHO53650.1"/>
    <property type="molecule type" value="Genomic_DNA"/>
</dbReference>
<organism evidence="7 8">
    <name type="scientific">Acetobacter estunensis</name>
    <dbReference type="NCBI Taxonomy" id="104097"/>
    <lineage>
        <taxon>Bacteria</taxon>
        <taxon>Pseudomonadati</taxon>
        <taxon>Pseudomonadota</taxon>
        <taxon>Alphaproteobacteria</taxon>
        <taxon>Acetobacterales</taxon>
        <taxon>Acetobacteraceae</taxon>
        <taxon>Acetobacter</taxon>
    </lineage>
</organism>
<dbReference type="RefSeq" id="WP_166314097.1">
    <property type="nucleotide sequence ID" value="NZ_WOTH01000010.1"/>
</dbReference>
<feature type="transmembrane region" description="Helical" evidence="6">
    <location>
        <begin position="37"/>
        <end position="56"/>
    </location>
</feature>
<keyword evidence="4 6" id="KW-0472">Membrane</keyword>
<evidence type="ECO:0000256" key="2">
    <source>
        <dbReference type="ARBA" id="ARBA00022692"/>
    </source>
</evidence>
<accession>A0A967ED57</accession>
<feature type="transmembrane region" description="Helical" evidence="6">
    <location>
        <begin position="138"/>
        <end position="161"/>
    </location>
</feature>
<comment type="caution">
    <text evidence="7">The sequence shown here is derived from an EMBL/GenBank/DDBJ whole genome shotgun (WGS) entry which is preliminary data.</text>
</comment>
<evidence type="ECO:0000256" key="1">
    <source>
        <dbReference type="ARBA" id="ARBA00004141"/>
    </source>
</evidence>
<comment type="subcellular location">
    <subcellularLocation>
        <location evidence="1">Membrane</location>
        <topology evidence="1">Multi-pass membrane protein</topology>
    </subcellularLocation>
</comment>
<evidence type="ECO:0000256" key="5">
    <source>
        <dbReference type="SAM" id="MobiDB-lite"/>
    </source>
</evidence>
<dbReference type="PANTHER" id="PTHR36926">
    <property type="entry name" value="COLICIN V PRODUCTION PROTEIN"/>
    <property type="match status" value="1"/>
</dbReference>
<keyword evidence="3 6" id="KW-1133">Transmembrane helix</keyword>
<proteinExistence type="predicted"/>
<sequence>MSASDWYAHTAVQYVPDWATIGGAANAAAHAVAVNPLGAPAVVVEVVLVVSLLLGLRKGLSRAVLGLGGWVAALLAALAWHHAARQWAIPTVQPAELAESVAFGVVFLAVLLGWALASSWVARLILASPLAGVDRLLGGVFGLVKGGALIVALYIASGWVLSSVAKTSSFSDETRPMGGIASAAPYIAPWMSRFAPTGLAQGDRPRHDLRKPEAPGNADPD</sequence>
<name>A0A967ED57_9PROT</name>
<feature type="region of interest" description="Disordered" evidence="5">
    <location>
        <begin position="197"/>
        <end position="221"/>
    </location>
</feature>
<evidence type="ECO:0000256" key="4">
    <source>
        <dbReference type="ARBA" id="ARBA00023136"/>
    </source>
</evidence>
<dbReference type="GO" id="GO:0016020">
    <property type="term" value="C:membrane"/>
    <property type="evidence" value="ECO:0007669"/>
    <property type="project" value="UniProtKB-SubCell"/>
</dbReference>
<evidence type="ECO:0000313" key="8">
    <source>
        <dbReference type="Proteomes" id="UP000597459"/>
    </source>
</evidence>
<dbReference type="InterPro" id="IPR052719">
    <property type="entry name" value="CvpA-like"/>
</dbReference>
<keyword evidence="2 6" id="KW-0812">Transmembrane</keyword>
<dbReference type="Pfam" id="PF02674">
    <property type="entry name" value="Colicin_V"/>
    <property type="match status" value="1"/>
</dbReference>
<dbReference type="Proteomes" id="UP000597459">
    <property type="component" value="Unassembled WGS sequence"/>
</dbReference>
<reference evidence="7" key="1">
    <citation type="submission" date="2019-11" db="EMBL/GenBank/DDBJ databases">
        <title>Description of new Acetobacter species.</title>
        <authorList>
            <person name="Cleenwerck I."/>
            <person name="Sombolestani A.S."/>
        </authorList>
    </citation>
    <scope>NUCLEOTIDE SEQUENCE</scope>
    <source>
        <strain evidence="7">LMG 1626</strain>
    </source>
</reference>
<dbReference type="InterPro" id="IPR003825">
    <property type="entry name" value="Colicin-V_CvpA"/>
</dbReference>
<evidence type="ECO:0000313" key="7">
    <source>
        <dbReference type="EMBL" id="NHO53650.1"/>
    </source>
</evidence>